<dbReference type="PANTHER" id="PTHR22932">
    <property type="entry name" value="TELOMERASE-BINDING PROTEIN P23 HSP90 CO-CHAPERONE"/>
    <property type="match status" value="1"/>
</dbReference>
<keyword evidence="5" id="KW-1185">Reference proteome</keyword>
<sequence length="181" mass="20350">MTKYHPELLWAQRSDEVYLTINVPDLKNENIKLEENVLNFEASGPEDREYAFSLEFYEPINPETSKRSVNARSITMVLDKKDHDKEFWPRLQKSTQKIPFLKTDFSKWVDEDEEEETPGNFDLPQNMDFSQFAGAMGGMGGMEGMAGMGGMEGLAGMGGMGGMGMPPMGDEGSDEEDEIEQ</sequence>
<dbReference type="PROSITE" id="PS51203">
    <property type="entry name" value="CS"/>
    <property type="match status" value="1"/>
</dbReference>
<name>A0ABR2WZN1_9FUNG</name>
<feature type="domain" description="CS" evidence="3">
    <location>
        <begin position="3"/>
        <end position="92"/>
    </location>
</feature>
<reference evidence="4 5" key="1">
    <citation type="submission" date="2023-04" db="EMBL/GenBank/DDBJ databases">
        <title>Genome of Basidiobolus ranarum AG-B5.</title>
        <authorList>
            <person name="Stajich J.E."/>
            <person name="Carter-House D."/>
            <person name="Gryganskyi A."/>
        </authorList>
    </citation>
    <scope>NUCLEOTIDE SEQUENCE [LARGE SCALE GENOMIC DNA]</scope>
    <source>
        <strain evidence="4 5">AG-B5</strain>
    </source>
</reference>
<evidence type="ECO:0000313" key="5">
    <source>
        <dbReference type="Proteomes" id="UP001479436"/>
    </source>
</evidence>
<dbReference type="Pfam" id="PF04969">
    <property type="entry name" value="CS"/>
    <property type="match status" value="1"/>
</dbReference>
<dbReference type="InterPro" id="IPR045250">
    <property type="entry name" value="p23-like"/>
</dbReference>
<dbReference type="InterPro" id="IPR007052">
    <property type="entry name" value="CS_dom"/>
</dbReference>
<gene>
    <name evidence="4" type="primary">wos2</name>
    <name evidence="4" type="ORF">K7432_003709</name>
</gene>
<dbReference type="SUPFAM" id="SSF49764">
    <property type="entry name" value="HSP20-like chaperones"/>
    <property type="match status" value="1"/>
</dbReference>
<comment type="caution">
    <text evidence="4">The sequence shown here is derived from an EMBL/GenBank/DDBJ whole genome shotgun (WGS) entry which is preliminary data.</text>
</comment>
<evidence type="ECO:0000313" key="4">
    <source>
        <dbReference type="EMBL" id="KAK9766886.1"/>
    </source>
</evidence>
<dbReference type="CDD" id="cd06465">
    <property type="entry name" value="p23_hB-ind1_like"/>
    <property type="match status" value="1"/>
</dbReference>
<dbReference type="Proteomes" id="UP001479436">
    <property type="component" value="Unassembled WGS sequence"/>
</dbReference>
<evidence type="ECO:0000256" key="1">
    <source>
        <dbReference type="ARBA" id="ARBA00025733"/>
    </source>
</evidence>
<feature type="region of interest" description="Disordered" evidence="2">
    <location>
        <begin position="157"/>
        <end position="181"/>
    </location>
</feature>
<organism evidence="4 5">
    <name type="scientific">Basidiobolus ranarum</name>
    <dbReference type="NCBI Taxonomy" id="34480"/>
    <lineage>
        <taxon>Eukaryota</taxon>
        <taxon>Fungi</taxon>
        <taxon>Fungi incertae sedis</taxon>
        <taxon>Zoopagomycota</taxon>
        <taxon>Entomophthoromycotina</taxon>
        <taxon>Basidiobolomycetes</taxon>
        <taxon>Basidiobolales</taxon>
        <taxon>Basidiobolaceae</taxon>
        <taxon>Basidiobolus</taxon>
    </lineage>
</organism>
<dbReference type="EMBL" id="JASJQH010000116">
    <property type="protein sequence ID" value="KAK9766886.1"/>
    <property type="molecule type" value="Genomic_DNA"/>
</dbReference>
<evidence type="ECO:0000256" key="2">
    <source>
        <dbReference type="SAM" id="MobiDB-lite"/>
    </source>
</evidence>
<dbReference type="Gene3D" id="2.60.40.790">
    <property type="match status" value="1"/>
</dbReference>
<comment type="similarity">
    <text evidence="1">Belongs to the p23/wos2 family.</text>
</comment>
<feature type="compositionally biased region" description="Acidic residues" evidence="2">
    <location>
        <begin position="171"/>
        <end position="181"/>
    </location>
</feature>
<evidence type="ECO:0000259" key="3">
    <source>
        <dbReference type="PROSITE" id="PS51203"/>
    </source>
</evidence>
<protein>
    <submittedName>
        <fullName evidence="4">P23 chaperone protein wos2</fullName>
    </submittedName>
</protein>
<accession>A0ABR2WZN1</accession>
<dbReference type="InterPro" id="IPR008978">
    <property type="entry name" value="HSP20-like_chaperone"/>
</dbReference>
<proteinExistence type="inferred from homology"/>
<dbReference type="PANTHER" id="PTHR22932:SF1">
    <property type="entry name" value="CO-CHAPERONE PROTEIN DAF-41"/>
    <property type="match status" value="1"/>
</dbReference>